<comment type="caution">
    <text evidence="1">The sequence shown here is derived from an EMBL/GenBank/DDBJ whole genome shotgun (WGS) entry which is preliminary data.</text>
</comment>
<evidence type="ECO:0000313" key="1">
    <source>
        <dbReference type="EMBL" id="MBT1702958.1"/>
    </source>
</evidence>
<protein>
    <submittedName>
        <fullName evidence="1">Uncharacterized protein</fullName>
    </submittedName>
</protein>
<gene>
    <name evidence="1" type="ORF">KK060_06685</name>
</gene>
<name>A0ABS5VNE9_9BACT</name>
<accession>A0ABS5VNE9</accession>
<proteinExistence type="predicted"/>
<sequence length="148" mass="16754">MDFNTKDCAWHNITLTLLGRKITGLRGFSFKKSIEKEHVYAAGQEPVDIQEGNKKYEGNLKMLKYELDLLNRAAQKAGFVDITEVPHTAISAIVEYKKTVTSTNEIITGVGMAFTEMDYKGEQNAKYMEVDLPFLAMRIIPISKSNWT</sequence>
<dbReference type="Proteomes" id="UP000772618">
    <property type="component" value="Unassembled WGS sequence"/>
</dbReference>
<dbReference type="RefSeq" id="WP_254152928.1">
    <property type="nucleotide sequence ID" value="NZ_JAHESD010000010.1"/>
</dbReference>
<evidence type="ECO:0000313" key="2">
    <source>
        <dbReference type="Proteomes" id="UP000772618"/>
    </source>
</evidence>
<dbReference type="EMBL" id="JAHESD010000010">
    <property type="protein sequence ID" value="MBT1702958.1"/>
    <property type="molecule type" value="Genomic_DNA"/>
</dbReference>
<keyword evidence="2" id="KW-1185">Reference proteome</keyword>
<reference evidence="1 2" key="1">
    <citation type="submission" date="2021-05" db="EMBL/GenBank/DDBJ databases">
        <title>A Polyphasic approach of four new species of the genus Ohtaekwangia: Ohtaekwangia histidinii sp. nov., Ohtaekwangia cretensis sp. nov., Ohtaekwangia indiensis sp. nov., Ohtaekwangia reichenbachii sp. nov. from diverse environment.</title>
        <authorList>
            <person name="Octaviana S."/>
        </authorList>
    </citation>
    <scope>NUCLEOTIDE SEQUENCE [LARGE SCALE GENOMIC DNA]</scope>
    <source>
        <strain evidence="1 2">PWU20</strain>
    </source>
</reference>
<organism evidence="1 2">
    <name type="scientific">Chryseosolibacter indicus</name>
    <dbReference type="NCBI Taxonomy" id="2782351"/>
    <lineage>
        <taxon>Bacteria</taxon>
        <taxon>Pseudomonadati</taxon>
        <taxon>Bacteroidota</taxon>
        <taxon>Cytophagia</taxon>
        <taxon>Cytophagales</taxon>
        <taxon>Chryseotaleaceae</taxon>
        <taxon>Chryseosolibacter</taxon>
    </lineage>
</organism>